<sequence length="70" mass="7785">METAPILDRPVDHRELMALDRCDSCGARAWVRAVIGPSELLFCGHHAAVHLDALRSTADFIQDDRDQMPA</sequence>
<reference evidence="2 3" key="1">
    <citation type="submission" date="2019-08" db="EMBL/GenBank/DDBJ databases">
        <title>In-depth cultivation of the pig gut microbiome towards novel bacterial diversity and tailored functional studies.</title>
        <authorList>
            <person name="Wylensek D."/>
            <person name="Hitch T.C.A."/>
            <person name="Clavel T."/>
        </authorList>
    </citation>
    <scope>NUCLEOTIDE SEQUENCE [LARGE SCALE GENOMIC DNA]</scope>
    <source>
        <strain evidence="2 3">WB03_NA08</strain>
    </source>
</reference>
<accession>A0A6N7W9L5</accession>
<dbReference type="InterPro" id="IPR055878">
    <property type="entry name" value="DUF7455"/>
</dbReference>
<name>A0A6N7W9L5_9ACTO</name>
<proteinExistence type="predicted"/>
<dbReference type="Proteomes" id="UP000470875">
    <property type="component" value="Unassembled WGS sequence"/>
</dbReference>
<evidence type="ECO:0000313" key="3">
    <source>
        <dbReference type="Proteomes" id="UP000470875"/>
    </source>
</evidence>
<keyword evidence="3" id="KW-1185">Reference proteome</keyword>
<dbReference type="Pfam" id="PF24254">
    <property type="entry name" value="DUF7455"/>
    <property type="match status" value="1"/>
</dbReference>
<organism evidence="2 3">
    <name type="scientific">Scrofimicrobium canadense</name>
    <dbReference type="NCBI Taxonomy" id="2652290"/>
    <lineage>
        <taxon>Bacteria</taxon>
        <taxon>Bacillati</taxon>
        <taxon>Actinomycetota</taxon>
        <taxon>Actinomycetes</taxon>
        <taxon>Actinomycetales</taxon>
        <taxon>Actinomycetaceae</taxon>
        <taxon>Scrofimicrobium</taxon>
    </lineage>
</organism>
<comment type="caution">
    <text evidence="2">The sequence shown here is derived from an EMBL/GenBank/DDBJ whole genome shotgun (WGS) entry which is preliminary data.</text>
</comment>
<dbReference type="EMBL" id="VULO01000010">
    <property type="protein sequence ID" value="MSS84838.1"/>
    <property type="molecule type" value="Genomic_DNA"/>
</dbReference>
<feature type="domain" description="DUF7455" evidence="1">
    <location>
        <begin position="16"/>
        <end position="67"/>
    </location>
</feature>
<dbReference type="RefSeq" id="WP_154545560.1">
    <property type="nucleotide sequence ID" value="NZ_VULO01000010.1"/>
</dbReference>
<evidence type="ECO:0000259" key="1">
    <source>
        <dbReference type="Pfam" id="PF24254"/>
    </source>
</evidence>
<dbReference type="AlphaFoldDB" id="A0A6N7W9L5"/>
<evidence type="ECO:0000313" key="2">
    <source>
        <dbReference type="EMBL" id="MSS84838.1"/>
    </source>
</evidence>
<gene>
    <name evidence="2" type="ORF">FYJ24_08690</name>
</gene>
<protein>
    <recommendedName>
        <fullName evidence="1">DUF7455 domain-containing protein</fullName>
    </recommendedName>
</protein>